<dbReference type="KEGG" id="rga:RGR602_PC00584"/>
<dbReference type="Pfam" id="PF00370">
    <property type="entry name" value="FGGY_N"/>
    <property type="match status" value="1"/>
</dbReference>
<name>A0A0B4X9E4_9HYPH</name>
<dbReference type="AlphaFoldDB" id="A0A0B4X9E4"/>
<evidence type="ECO:0000259" key="5">
    <source>
        <dbReference type="Pfam" id="PF00370"/>
    </source>
</evidence>
<dbReference type="RefSeq" id="WP_040114948.1">
    <property type="nucleotide sequence ID" value="NZ_CP006880.1"/>
</dbReference>
<gene>
    <name evidence="7" type="ORF">RGR602_PC00584</name>
</gene>
<dbReference type="SUPFAM" id="SSF53067">
    <property type="entry name" value="Actin-like ATPase domain"/>
    <property type="match status" value="2"/>
</dbReference>
<evidence type="ECO:0000259" key="6">
    <source>
        <dbReference type="Pfam" id="PF02782"/>
    </source>
</evidence>
<sequence length="516" mass="55777">MPSLLGIDSGLTVTKAVIFDIDGTPLAVARRRVTQFIPKARHIERDMDELWSATADAIREAITLSNRPASDVQGIAATAHGDGIYLLDHERIPLGRAILSLDSRAGAVIDRWMENNVADQAIELTGQIPHVSAPSTLLAWIRDMEPERFKRIGHFLSCKDWLRFCLTGIVGTDRTEASTSFTDVKTQEYSQEALRLFGLQKLVHALPPAARSDQIIGRVTREAAHLTGLAEGTPVVAGLHDVTASALGAGGYAKGVVAVIAGTYSINETLSSEPRVDRRWFCRNGIAPGIWNNMSISPASTANYDWFLDKLCAGERTKGEVQGSSIHALLAPEIDAAFDRPSTALFHPYLFGSPYGASASAGFFGLGGWHDRGDMLRAVLEGIAFNHRIHVDALGDGFEFEEARLAGGVSRNPLVVQMFADVLGIPVTVTETDEAAAWGAALCAGSGAGAYANPQSDPRDITRIAKTCQPDAARRADYDKRYRVFRQIADAMTPLWPKIAGLAPEQSVTDEAEPRH</sequence>
<dbReference type="InterPro" id="IPR018485">
    <property type="entry name" value="FGGY_C"/>
</dbReference>
<evidence type="ECO:0000256" key="3">
    <source>
        <dbReference type="ARBA" id="ARBA00022777"/>
    </source>
</evidence>
<reference evidence="7 8" key="1">
    <citation type="submission" date="2013-11" db="EMBL/GenBank/DDBJ databases">
        <title>Complete genome sequence of Rhizobium gallicum bv. gallicum R602.</title>
        <authorList>
            <person name="Bustos P."/>
            <person name="Santamaria R.I."/>
            <person name="Lozano L."/>
            <person name="Acosta J.L."/>
            <person name="Ormeno-Orrillo E."/>
            <person name="Rogel M.A."/>
            <person name="Romero D."/>
            <person name="Cevallos M.A."/>
            <person name="Martinez-Romero E."/>
            <person name="Gonzalez V."/>
        </authorList>
    </citation>
    <scope>NUCLEOTIDE SEQUENCE [LARGE SCALE GENOMIC DNA]</scope>
    <source>
        <strain evidence="7 8">R602</strain>
        <plasmid evidence="7 8">pRgalR602c</plasmid>
    </source>
</reference>
<dbReference type="PANTHER" id="PTHR43095:SF3">
    <property type="entry name" value="L-XYLULOSE_3-KETO-L-GULONATE KINASE"/>
    <property type="match status" value="1"/>
</dbReference>
<protein>
    <submittedName>
        <fullName evidence="7">FGGY family carbohydrate kinase protein</fullName>
    </submittedName>
</protein>
<organism evidence="7 8">
    <name type="scientific">Rhizobium gallicum bv. gallicum R602sp</name>
    <dbReference type="NCBI Taxonomy" id="1041138"/>
    <lineage>
        <taxon>Bacteria</taxon>
        <taxon>Pseudomonadati</taxon>
        <taxon>Pseudomonadota</taxon>
        <taxon>Alphaproteobacteria</taxon>
        <taxon>Hyphomicrobiales</taxon>
        <taxon>Rhizobiaceae</taxon>
        <taxon>Rhizobium/Agrobacterium group</taxon>
        <taxon>Rhizobium</taxon>
    </lineage>
</organism>
<dbReference type="GO" id="GO:0016301">
    <property type="term" value="F:kinase activity"/>
    <property type="evidence" value="ECO:0007669"/>
    <property type="project" value="UniProtKB-KW"/>
</dbReference>
<dbReference type="PIRSF" id="PIRSF000538">
    <property type="entry name" value="GlpK"/>
    <property type="match status" value="1"/>
</dbReference>
<proteinExistence type="inferred from homology"/>
<dbReference type="InterPro" id="IPR043129">
    <property type="entry name" value="ATPase_NBD"/>
</dbReference>
<dbReference type="InterPro" id="IPR000577">
    <property type="entry name" value="Carb_kinase_FGGY"/>
</dbReference>
<dbReference type="CDD" id="cd07802">
    <property type="entry name" value="ASKHA_NBD_FGGY_EcLyxK-like"/>
    <property type="match status" value="1"/>
</dbReference>
<accession>A0A0B4X9E4</accession>
<keyword evidence="2 4" id="KW-0808">Transferase</keyword>
<feature type="domain" description="Carbohydrate kinase FGGY N-terminal" evidence="5">
    <location>
        <begin position="4"/>
        <end position="248"/>
    </location>
</feature>
<dbReference type="Proteomes" id="UP000031368">
    <property type="component" value="Plasmid pRgalR602c"/>
</dbReference>
<dbReference type="InterPro" id="IPR018483">
    <property type="entry name" value="Carb_kinase_FGGY_CS"/>
</dbReference>
<evidence type="ECO:0000256" key="1">
    <source>
        <dbReference type="ARBA" id="ARBA00009156"/>
    </source>
</evidence>
<feature type="domain" description="Carbohydrate kinase FGGY C-terminal" evidence="6">
    <location>
        <begin position="258"/>
        <end position="446"/>
    </location>
</feature>
<evidence type="ECO:0000313" key="7">
    <source>
        <dbReference type="EMBL" id="AJD44624.1"/>
    </source>
</evidence>
<dbReference type="Pfam" id="PF02782">
    <property type="entry name" value="FGGY_C"/>
    <property type="match status" value="1"/>
</dbReference>
<dbReference type="EMBL" id="CP006880">
    <property type="protein sequence ID" value="AJD44624.1"/>
    <property type="molecule type" value="Genomic_DNA"/>
</dbReference>
<evidence type="ECO:0000313" key="8">
    <source>
        <dbReference type="Proteomes" id="UP000031368"/>
    </source>
</evidence>
<dbReference type="GO" id="GO:0016773">
    <property type="term" value="F:phosphotransferase activity, alcohol group as acceptor"/>
    <property type="evidence" value="ECO:0007669"/>
    <property type="project" value="InterPro"/>
</dbReference>
<dbReference type="Gene3D" id="3.30.420.40">
    <property type="match status" value="2"/>
</dbReference>
<dbReference type="GO" id="GO:0005975">
    <property type="term" value="P:carbohydrate metabolic process"/>
    <property type="evidence" value="ECO:0007669"/>
    <property type="project" value="InterPro"/>
</dbReference>
<geneLocation type="plasmid" evidence="7 8">
    <name>pRgalR602c</name>
</geneLocation>
<dbReference type="PROSITE" id="PS00445">
    <property type="entry name" value="FGGY_KINASES_2"/>
    <property type="match status" value="1"/>
</dbReference>
<keyword evidence="8" id="KW-1185">Reference proteome</keyword>
<keyword evidence="3 4" id="KW-0418">Kinase</keyword>
<dbReference type="InterPro" id="IPR018484">
    <property type="entry name" value="FGGY_N"/>
</dbReference>
<keyword evidence="7" id="KW-0614">Plasmid</keyword>
<comment type="similarity">
    <text evidence="1 4">Belongs to the FGGY kinase family.</text>
</comment>
<dbReference type="HOGENOM" id="CLU_009281_3_1_5"/>
<dbReference type="PANTHER" id="PTHR43095">
    <property type="entry name" value="SUGAR KINASE"/>
    <property type="match status" value="1"/>
</dbReference>
<dbReference type="InterPro" id="IPR050406">
    <property type="entry name" value="FGGY_Carb_Kinase"/>
</dbReference>
<evidence type="ECO:0000256" key="4">
    <source>
        <dbReference type="RuleBase" id="RU003733"/>
    </source>
</evidence>
<evidence type="ECO:0000256" key="2">
    <source>
        <dbReference type="ARBA" id="ARBA00022679"/>
    </source>
</evidence>